<reference evidence="4 5" key="1">
    <citation type="submission" date="2014-06" db="EMBL/GenBank/DDBJ databases">
        <title>Whole Genome Sequences of Three Symbiotic Endozoicomonas Bacteria.</title>
        <authorList>
            <person name="Neave M.J."/>
            <person name="Apprill A."/>
            <person name="Voolstra C.R."/>
        </authorList>
    </citation>
    <scope>NUCLEOTIDE SEQUENCE [LARGE SCALE GENOMIC DNA]</scope>
    <source>
        <strain evidence="4 5">DSM 25634</strain>
    </source>
</reference>
<sequence length="368" mass="42508">MTPESRYQQDLKKDNFSYDPAQEEAVQHLQHLFEQLNTEAPRPSLLKRINPFASKETNTVRGLYFWGGVGRGKTYLMDTFYDCLPFPEKKRMHFHHFMRWVHGELKKLSGEKNPLDRVAEILAAETRVICFDEFFVSDITDAMLLGGLFEQLFQKGITLVATSNVVPDELYKDGLQRARFLPAIAQLKEHTLVVNVDGGTDYRLRLLEKAETYFTPLGAEAEAHLQKTFTDLAPDISHCRETDIIEIAGRTIHSERTCEDIGWFAFEALCDGPRSQNDYIELACLYQTVLLENVPQMGEKKDDQARRFINLVDEFYDRNVKLILTAETPLLDLYTSGKLNFEFQRTISRLQEMQSKEYLSQPHDPIHS</sequence>
<dbReference type="STRING" id="1137799.GZ78_17065"/>
<keyword evidence="3" id="KW-0963">Cytoplasm</keyword>
<keyword evidence="5" id="KW-1185">Reference proteome</keyword>
<dbReference type="GO" id="GO:0051301">
    <property type="term" value="P:cell division"/>
    <property type="evidence" value="ECO:0007669"/>
    <property type="project" value="UniProtKB-UniRule"/>
</dbReference>
<comment type="subcellular location">
    <subcellularLocation>
        <location evidence="3">Cytoplasm</location>
    </subcellularLocation>
</comment>
<name>A0A081NGA5_9GAMM</name>
<evidence type="ECO:0000313" key="4">
    <source>
        <dbReference type="EMBL" id="KEQ17478.1"/>
    </source>
</evidence>
<dbReference type="GO" id="GO:0005524">
    <property type="term" value="F:ATP binding"/>
    <property type="evidence" value="ECO:0007669"/>
    <property type="project" value="UniProtKB-UniRule"/>
</dbReference>
<dbReference type="GO" id="GO:0016887">
    <property type="term" value="F:ATP hydrolysis activity"/>
    <property type="evidence" value="ECO:0007669"/>
    <property type="project" value="UniProtKB-UniRule"/>
</dbReference>
<keyword evidence="1 3" id="KW-0547">Nucleotide-binding</keyword>
<comment type="subunit">
    <text evidence="3">Interacts with FtsZ.</text>
</comment>
<dbReference type="NCBIfam" id="NF040713">
    <property type="entry name" value="ZapE"/>
    <property type="match status" value="1"/>
</dbReference>
<dbReference type="InterPro" id="IPR027417">
    <property type="entry name" value="P-loop_NTPase"/>
</dbReference>
<dbReference type="InterPro" id="IPR005654">
    <property type="entry name" value="ATPase_AFG1-like"/>
</dbReference>
<dbReference type="EMBL" id="JOKH01000003">
    <property type="protein sequence ID" value="KEQ17478.1"/>
    <property type="molecule type" value="Genomic_DNA"/>
</dbReference>
<dbReference type="GO" id="GO:0032153">
    <property type="term" value="C:cell division site"/>
    <property type="evidence" value="ECO:0007669"/>
    <property type="project" value="TreeGrafter"/>
</dbReference>
<dbReference type="InterPro" id="IPR030870">
    <property type="entry name" value="ZapE"/>
</dbReference>
<dbReference type="HAMAP" id="MF_01919">
    <property type="entry name" value="ZapE"/>
    <property type="match status" value="1"/>
</dbReference>
<evidence type="ECO:0000313" key="5">
    <source>
        <dbReference type="Proteomes" id="UP000028073"/>
    </source>
</evidence>
<dbReference type="Proteomes" id="UP000028073">
    <property type="component" value="Unassembled WGS sequence"/>
</dbReference>
<dbReference type="RefSeq" id="WP_034837786.1">
    <property type="nucleotide sequence ID" value="NZ_JOKH01000003.1"/>
</dbReference>
<accession>A0A081NGA5</accession>
<keyword evidence="3" id="KW-0132">Cell division</keyword>
<dbReference type="OrthoDB" id="9774491at2"/>
<proteinExistence type="inferred from homology"/>
<dbReference type="Gene3D" id="3.40.50.300">
    <property type="entry name" value="P-loop containing nucleotide triphosphate hydrolases"/>
    <property type="match status" value="1"/>
</dbReference>
<evidence type="ECO:0000256" key="3">
    <source>
        <dbReference type="HAMAP-Rule" id="MF_01919"/>
    </source>
</evidence>
<dbReference type="Pfam" id="PF03969">
    <property type="entry name" value="AFG1_ATPase"/>
    <property type="match status" value="1"/>
</dbReference>
<protein>
    <recommendedName>
        <fullName evidence="3">Cell division protein ZapE</fullName>
    </recommendedName>
    <alternativeName>
        <fullName evidence="3">Z ring-associated protein ZapE</fullName>
    </alternativeName>
</protein>
<organism evidence="4 5">
    <name type="scientific">Endozoicomonas numazuensis</name>
    <dbReference type="NCBI Taxonomy" id="1137799"/>
    <lineage>
        <taxon>Bacteria</taxon>
        <taxon>Pseudomonadati</taxon>
        <taxon>Pseudomonadota</taxon>
        <taxon>Gammaproteobacteria</taxon>
        <taxon>Oceanospirillales</taxon>
        <taxon>Endozoicomonadaceae</taxon>
        <taxon>Endozoicomonas</taxon>
    </lineage>
</organism>
<comment type="similarity">
    <text evidence="3">Belongs to the AFG1 ATPase family. ZapE subfamily.</text>
</comment>
<gene>
    <name evidence="3" type="primary">zapE</name>
    <name evidence="4" type="ORF">GZ78_17065</name>
</gene>
<keyword evidence="3" id="KW-0131">Cell cycle</keyword>
<dbReference type="AlphaFoldDB" id="A0A081NGA5"/>
<feature type="binding site" evidence="3">
    <location>
        <begin position="67"/>
        <end position="74"/>
    </location>
    <ligand>
        <name>ATP</name>
        <dbReference type="ChEBI" id="CHEBI:30616"/>
    </ligand>
</feature>
<dbReference type="PANTHER" id="PTHR12169:SF6">
    <property type="entry name" value="AFG1-LIKE ATPASE"/>
    <property type="match status" value="1"/>
</dbReference>
<keyword evidence="2 3" id="KW-0067">ATP-binding</keyword>
<comment type="caution">
    <text evidence="4">The sequence shown here is derived from an EMBL/GenBank/DDBJ whole genome shotgun (WGS) entry which is preliminary data.</text>
</comment>
<dbReference type="PANTHER" id="PTHR12169">
    <property type="entry name" value="ATPASE N2B"/>
    <property type="match status" value="1"/>
</dbReference>
<dbReference type="eggNOG" id="COG1485">
    <property type="taxonomic scope" value="Bacteria"/>
</dbReference>
<dbReference type="SUPFAM" id="SSF52540">
    <property type="entry name" value="P-loop containing nucleoside triphosphate hydrolases"/>
    <property type="match status" value="1"/>
</dbReference>
<evidence type="ECO:0000256" key="1">
    <source>
        <dbReference type="ARBA" id="ARBA00022741"/>
    </source>
</evidence>
<comment type="function">
    <text evidence="3">Reduces the stability of FtsZ polymers in the presence of ATP.</text>
</comment>
<evidence type="ECO:0000256" key="2">
    <source>
        <dbReference type="ARBA" id="ARBA00022840"/>
    </source>
</evidence>
<keyword evidence="3" id="KW-0378">Hydrolase</keyword>
<dbReference type="GO" id="GO:0005737">
    <property type="term" value="C:cytoplasm"/>
    <property type="evidence" value="ECO:0007669"/>
    <property type="project" value="UniProtKB-SubCell"/>
</dbReference>